<evidence type="ECO:0000313" key="2">
    <source>
        <dbReference type="Proteomes" id="UP000183810"/>
    </source>
</evidence>
<accession>A0A1J0VPL1</accession>
<dbReference type="EMBL" id="CP018082">
    <property type="protein sequence ID" value="APE33971.1"/>
    <property type="molecule type" value="Genomic_DNA"/>
</dbReference>
<dbReference type="OrthoDB" id="4541455at2"/>
<dbReference type="Proteomes" id="UP000183810">
    <property type="component" value="Chromosome"/>
</dbReference>
<gene>
    <name evidence="1" type="ORF">BOX37_08285</name>
</gene>
<dbReference type="AlphaFoldDB" id="A0A1J0VPL1"/>
<proteinExistence type="predicted"/>
<sequence>MFAFAIIDRQPSADATAVWLTHRTDTTFVRNTNAVVLQHDDPDYEKKIRSLTADHSVVLTDGTESPLEFAHAVRIDLFDDLIARTAAHQERISAAIVDYARRKRAKLVVPRFLPVPELATPERDEPQARALAAANYVGEVWAAWLFTDEQRHRRTVTPKTQESPWIMPAELNIPTVAALPAEFADQVKPEPLP</sequence>
<evidence type="ECO:0000313" key="1">
    <source>
        <dbReference type="EMBL" id="APE33971.1"/>
    </source>
</evidence>
<keyword evidence="2" id="KW-1185">Reference proteome</keyword>
<reference evidence="1" key="1">
    <citation type="submission" date="2016-11" db="EMBL/GenBank/DDBJ databases">
        <authorList>
            <person name="Jaros S."/>
            <person name="Januszkiewicz K."/>
            <person name="Wedrychowicz H."/>
        </authorList>
    </citation>
    <scope>NUCLEOTIDE SEQUENCE [LARGE SCALE GENOMIC DNA]</scope>
    <source>
        <strain evidence="1">Y48</strain>
    </source>
</reference>
<protein>
    <submittedName>
        <fullName evidence="1">Uncharacterized protein</fullName>
    </submittedName>
</protein>
<organism evidence="1 2">
    <name type="scientific">Nocardia mangyaensis</name>
    <dbReference type="NCBI Taxonomy" id="2213200"/>
    <lineage>
        <taxon>Bacteria</taxon>
        <taxon>Bacillati</taxon>
        <taxon>Actinomycetota</taxon>
        <taxon>Actinomycetes</taxon>
        <taxon>Mycobacteriales</taxon>
        <taxon>Nocardiaceae</taxon>
        <taxon>Nocardia</taxon>
    </lineage>
</organism>
<dbReference type="RefSeq" id="WP_071927149.1">
    <property type="nucleotide sequence ID" value="NZ_CP018082.1"/>
</dbReference>
<dbReference type="KEGG" id="nsl:BOX37_08285"/>
<name>A0A1J0VPL1_9NOCA</name>